<evidence type="ECO:0000256" key="6">
    <source>
        <dbReference type="ARBA" id="ARBA00023136"/>
    </source>
</evidence>
<keyword evidence="4 9" id="KW-0812">Transmembrane</keyword>
<accession>A0A1H3Q7K0</accession>
<evidence type="ECO:0000256" key="7">
    <source>
        <dbReference type="ARBA" id="ARBA00029829"/>
    </source>
</evidence>
<feature type="domain" description="Anti-sigma K factor RskA C-terminal" evidence="10">
    <location>
        <begin position="100"/>
        <end position="216"/>
    </location>
</feature>
<dbReference type="InterPro" id="IPR018764">
    <property type="entry name" value="RskA_C"/>
</dbReference>
<dbReference type="EMBL" id="FNPX01000006">
    <property type="protein sequence ID" value="SDZ09357.1"/>
    <property type="molecule type" value="Genomic_DNA"/>
</dbReference>
<organism evidence="11 12">
    <name type="scientific">Jannaschia faecimaris</name>
    <dbReference type="NCBI Taxonomy" id="1244108"/>
    <lineage>
        <taxon>Bacteria</taxon>
        <taxon>Pseudomonadati</taxon>
        <taxon>Pseudomonadota</taxon>
        <taxon>Alphaproteobacteria</taxon>
        <taxon>Rhodobacterales</taxon>
        <taxon>Roseobacteraceae</taxon>
        <taxon>Jannaschia</taxon>
    </lineage>
</organism>
<keyword evidence="12" id="KW-1185">Reference proteome</keyword>
<dbReference type="PANTHER" id="PTHR37461">
    <property type="entry name" value="ANTI-SIGMA-K FACTOR RSKA"/>
    <property type="match status" value="1"/>
</dbReference>
<dbReference type="Gene3D" id="1.10.10.1320">
    <property type="entry name" value="Anti-sigma factor, zinc-finger domain"/>
    <property type="match status" value="1"/>
</dbReference>
<dbReference type="InterPro" id="IPR041916">
    <property type="entry name" value="Anti_sigma_zinc_sf"/>
</dbReference>
<gene>
    <name evidence="11" type="ORF">SAMN05444004_1069</name>
</gene>
<dbReference type="Pfam" id="PF10099">
    <property type="entry name" value="RskA_C"/>
    <property type="match status" value="1"/>
</dbReference>
<dbReference type="GO" id="GO:0006417">
    <property type="term" value="P:regulation of translation"/>
    <property type="evidence" value="ECO:0007669"/>
    <property type="project" value="TreeGrafter"/>
</dbReference>
<keyword evidence="6 9" id="KW-0472">Membrane</keyword>
<evidence type="ECO:0000256" key="2">
    <source>
        <dbReference type="ARBA" id="ARBA00004236"/>
    </source>
</evidence>
<comment type="subcellular location">
    <subcellularLocation>
        <location evidence="2">Cell membrane</location>
    </subcellularLocation>
    <subcellularLocation>
        <location evidence="1">Membrane</location>
        <topology evidence="1">Single-pass membrane protein</topology>
    </subcellularLocation>
</comment>
<dbReference type="Proteomes" id="UP000198914">
    <property type="component" value="Unassembled WGS sequence"/>
</dbReference>
<evidence type="ECO:0000256" key="4">
    <source>
        <dbReference type="ARBA" id="ARBA00022692"/>
    </source>
</evidence>
<dbReference type="PANTHER" id="PTHR37461:SF1">
    <property type="entry name" value="ANTI-SIGMA-K FACTOR RSKA"/>
    <property type="match status" value="1"/>
</dbReference>
<name>A0A1H3Q7K0_9RHOB</name>
<sequence length="225" mass="23603">MTDPHEIPEDDDHALIGEYVLGLLPPLESQAVEARLQREPALRAVHEDWAARLTSLTAGPDVSPPARLRGEVAERLFPAPPARHWWQGWLGVLGLIAGPVAAFALALVLLQPPAFDPVLHAEMTAIEGSGAGNMHFAAGTDGEDLLIIRREGEPFPGRALQLWLIAGDAAPVSLGVLPDQERLVIPAPEGLAAGVILAVSDEPLGGSPTGQPTGAVLVAGPLYDI</sequence>
<dbReference type="InterPro" id="IPR051474">
    <property type="entry name" value="Anti-sigma-K/W_factor"/>
</dbReference>
<evidence type="ECO:0000256" key="8">
    <source>
        <dbReference type="ARBA" id="ARBA00030803"/>
    </source>
</evidence>
<evidence type="ECO:0000256" key="1">
    <source>
        <dbReference type="ARBA" id="ARBA00004167"/>
    </source>
</evidence>
<dbReference type="AlphaFoldDB" id="A0A1H3Q7K0"/>
<keyword evidence="5 9" id="KW-1133">Transmembrane helix</keyword>
<dbReference type="GO" id="GO:0005886">
    <property type="term" value="C:plasma membrane"/>
    <property type="evidence" value="ECO:0007669"/>
    <property type="project" value="UniProtKB-SubCell"/>
</dbReference>
<dbReference type="RefSeq" id="WP_092644924.1">
    <property type="nucleotide sequence ID" value="NZ_FNPX01000006.1"/>
</dbReference>
<protein>
    <recommendedName>
        <fullName evidence="8">Regulator of SigK</fullName>
    </recommendedName>
    <alternativeName>
        <fullName evidence="7">Sigma-K anti-sigma factor RskA</fullName>
    </alternativeName>
</protein>
<dbReference type="OrthoDB" id="9816387at2"/>
<reference evidence="12" key="1">
    <citation type="submission" date="2016-10" db="EMBL/GenBank/DDBJ databases">
        <authorList>
            <person name="Varghese N."/>
            <person name="Submissions S."/>
        </authorList>
    </citation>
    <scope>NUCLEOTIDE SEQUENCE [LARGE SCALE GENOMIC DNA]</scope>
    <source>
        <strain evidence="12">DSM 100420</strain>
    </source>
</reference>
<evidence type="ECO:0000256" key="9">
    <source>
        <dbReference type="SAM" id="Phobius"/>
    </source>
</evidence>
<evidence type="ECO:0000256" key="5">
    <source>
        <dbReference type="ARBA" id="ARBA00022989"/>
    </source>
</evidence>
<dbReference type="STRING" id="1244108.SAMN05444004_1069"/>
<feature type="transmembrane region" description="Helical" evidence="9">
    <location>
        <begin position="86"/>
        <end position="110"/>
    </location>
</feature>
<proteinExistence type="predicted"/>
<evidence type="ECO:0000256" key="3">
    <source>
        <dbReference type="ARBA" id="ARBA00022475"/>
    </source>
</evidence>
<evidence type="ECO:0000259" key="10">
    <source>
        <dbReference type="Pfam" id="PF10099"/>
    </source>
</evidence>
<dbReference type="GO" id="GO:0016989">
    <property type="term" value="F:sigma factor antagonist activity"/>
    <property type="evidence" value="ECO:0007669"/>
    <property type="project" value="TreeGrafter"/>
</dbReference>
<evidence type="ECO:0000313" key="11">
    <source>
        <dbReference type="EMBL" id="SDZ09357.1"/>
    </source>
</evidence>
<keyword evidence="3" id="KW-1003">Cell membrane</keyword>
<evidence type="ECO:0000313" key="12">
    <source>
        <dbReference type="Proteomes" id="UP000198914"/>
    </source>
</evidence>